<dbReference type="PANTHER" id="PTHR43133">
    <property type="entry name" value="RNA POLYMERASE ECF-TYPE SIGMA FACTO"/>
    <property type="match status" value="1"/>
</dbReference>
<feature type="domain" description="RNA polymerase sigma factor 70 region 4 type 2" evidence="6">
    <location>
        <begin position="128"/>
        <end position="178"/>
    </location>
</feature>
<comment type="similarity">
    <text evidence="1">Belongs to the sigma-70 factor family. ECF subfamily.</text>
</comment>
<evidence type="ECO:0000256" key="3">
    <source>
        <dbReference type="ARBA" id="ARBA00023082"/>
    </source>
</evidence>
<dbReference type="InterPro" id="IPR007627">
    <property type="entry name" value="RNA_pol_sigma70_r2"/>
</dbReference>
<organism evidence="7 8">
    <name type="scientific">Guptibacillus hwajinpoensis</name>
    <dbReference type="NCBI Taxonomy" id="208199"/>
    <lineage>
        <taxon>Bacteria</taxon>
        <taxon>Bacillati</taxon>
        <taxon>Bacillota</taxon>
        <taxon>Bacilli</taxon>
        <taxon>Bacillales</taxon>
        <taxon>Guptibacillaceae</taxon>
        <taxon>Guptibacillus</taxon>
    </lineage>
</organism>
<dbReference type="InterPro" id="IPR014284">
    <property type="entry name" value="RNA_pol_sigma-70_dom"/>
</dbReference>
<dbReference type="RefSeq" id="WP_160921076.1">
    <property type="nucleotide sequence ID" value="NZ_WMEY01000008.1"/>
</dbReference>
<dbReference type="AlphaFoldDB" id="A0A845F3P7"/>
<proteinExistence type="inferred from homology"/>
<dbReference type="PANTHER" id="PTHR43133:SF60">
    <property type="entry name" value="RNA POLYMERASE SIGMA FACTOR SIGV"/>
    <property type="match status" value="1"/>
</dbReference>
<dbReference type="SUPFAM" id="SSF88659">
    <property type="entry name" value="Sigma3 and sigma4 domains of RNA polymerase sigma factors"/>
    <property type="match status" value="1"/>
</dbReference>
<dbReference type="GO" id="GO:0006352">
    <property type="term" value="P:DNA-templated transcription initiation"/>
    <property type="evidence" value="ECO:0007669"/>
    <property type="project" value="InterPro"/>
</dbReference>
<evidence type="ECO:0000256" key="2">
    <source>
        <dbReference type="ARBA" id="ARBA00023015"/>
    </source>
</evidence>
<dbReference type="GO" id="GO:0003677">
    <property type="term" value="F:DNA binding"/>
    <property type="evidence" value="ECO:0007669"/>
    <property type="project" value="InterPro"/>
</dbReference>
<dbReference type="EMBL" id="WMEY01000008">
    <property type="protein sequence ID" value="MYL65583.1"/>
    <property type="molecule type" value="Genomic_DNA"/>
</dbReference>
<evidence type="ECO:0000256" key="4">
    <source>
        <dbReference type="ARBA" id="ARBA00023163"/>
    </source>
</evidence>
<evidence type="ECO:0000256" key="1">
    <source>
        <dbReference type="ARBA" id="ARBA00010641"/>
    </source>
</evidence>
<dbReference type="Proteomes" id="UP000447833">
    <property type="component" value="Unassembled WGS sequence"/>
</dbReference>
<dbReference type="InterPro" id="IPR013325">
    <property type="entry name" value="RNA_pol_sigma_r2"/>
</dbReference>
<keyword evidence="2" id="KW-0805">Transcription regulation</keyword>
<dbReference type="InterPro" id="IPR013324">
    <property type="entry name" value="RNA_pol_sigma_r3/r4-like"/>
</dbReference>
<reference evidence="7 8" key="1">
    <citation type="submission" date="2019-11" db="EMBL/GenBank/DDBJ databases">
        <title>Genome sequences of 17 halophilic strains isolated from different environments.</title>
        <authorList>
            <person name="Furrow R.E."/>
        </authorList>
    </citation>
    <scope>NUCLEOTIDE SEQUENCE [LARGE SCALE GENOMIC DNA]</scope>
    <source>
        <strain evidence="7 8">22506_14_FS</strain>
    </source>
</reference>
<dbReference type="InterPro" id="IPR036388">
    <property type="entry name" value="WH-like_DNA-bd_sf"/>
</dbReference>
<dbReference type="InterPro" id="IPR039425">
    <property type="entry name" value="RNA_pol_sigma-70-like"/>
</dbReference>
<protein>
    <submittedName>
        <fullName evidence="7">Sigma-70 family RNA polymerase sigma factor</fullName>
    </submittedName>
</protein>
<comment type="caution">
    <text evidence="7">The sequence shown here is derived from an EMBL/GenBank/DDBJ whole genome shotgun (WGS) entry which is preliminary data.</text>
</comment>
<dbReference type="Gene3D" id="1.10.1740.10">
    <property type="match status" value="1"/>
</dbReference>
<dbReference type="Gene3D" id="1.10.10.10">
    <property type="entry name" value="Winged helix-like DNA-binding domain superfamily/Winged helix DNA-binding domain"/>
    <property type="match status" value="1"/>
</dbReference>
<dbReference type="SUPFAM" id="SSF88946">
    <property type="entry name" value="Sigma2 domain of RNA polymerase sigma factors"/>
    <property type="match status" value="1"/>
</dbReference>
<gene>
    <name evidence="7" type="ORF">GLW07_19675</name>
</gene>
<feature type="domain" description="RNA polymerase sigma-70 region 2" evidence="5">
    <location>
        <begin position="28"/>
        <end position="92"/>
    </location>
</feature>
<dbReference type="Pfam" id="PF08281">
    <property type="entry name" value="Sigma70_r4_2"/>
    <property type="match status" value="1"/>
</dbReference>
<evidence type="ECO:0000259" key="5">
    <source>
        <dbReference type="Pfam" id="PF04542"/>
    </source>
</evidence>
<keyword evidence="3" id="KW-0731">Sigma factor</keyword>
<evidence type="ECO:0000259" key="6">
    <source>
        <dbReference type="Pfam" id="PF08281"/>
    </source>
</evidence>
<evidence type="ECO:0000313" key="8">
    <source>
        <dbReference type="Proteomes" id="UP000447833"/>
    </source>
</evidence>
<sequence>MNENSQGDFKLDFTNYTTVQKTELIEHLMETYGEALVRLAYTYTKDWGKAEDIVQEVFLACFLKLHTFRGEASLKNWLYRIAINRCHDHVRSWSFRNIIPTNVMMKFIKNHTASPELIAVKNEESHKLRTSIFQLSLKYRETFILYYHEDLSIREISSLLDTKEATIKSRLYRARRLLELRLNEERE</sequence>
<dbReference type="Pfam" id="PF04542">
    <property type="entry name" value="Sigma70_r2"/>
    <property type="match status" value="1"/>
</dbReference>
<dbReference type="GO" id="GO:0016987">
    <property type="term" value="F:sigma factor activity"/>
    <property type="evidence" value="ECO:0007669"/>
    <property type="project" value="UniProtKB-KW"/>
</dbReference>
<accession>A0A845F3P7</accession>
<dbReference type="InterPro" id="IPR013249">
    <property type="entry name" value="RNA_pol_sigma70_r4_t2"/>
</dbReference>
<dbReference type="NCBIfam" id="TIGR02937">
    <property type="entry name" value="sigma70-ECF"/>
    <property type="match status" value="1"/>
</dbReference>
<keyword evidence="4" id="KW-0804">Transcription</keyword>
<evidence type="ECO:0000313" key="7">
    <source>
        <dbReference type="EMBL" id="MYL65583.1"/>
    </source>
</evidence>
<name>A0A845F3P7_9BACL</name>